<dbReference type="PANTHER" id="PTHR13096:SF8">
    <property type="entry name" value="RIBOSOMAL OXYGENASE 1"/>
    <property type="match status" value="1"/>
</dbReference>
<name>A0A5P2D6D6_STRVZ</name>
<feature type="compositionally biased region" description="Low complexity" evidence="4">
    <location>
        <begin position="1"/>
        <end position="13"/>
    </location>
</feature>
<accession>A0A5P2D6D6</accession>
<reference evidence="6 7" key="1">
    <citation type="submission" date="2018-05" db="EMBL/GenBank/DDBJ databases">
        <title>Streptomyces venezuelae.</title>
        <authorList>
            <person name="Kim W."/>
            <person name="Lee N."/>
            <person name="Cho B.-K."/>
        </authorList>
    </citation>
    <scope>NUCLEOTIDE SEQUENCE [LARGE SCALE GENOMIC DNA]</scope>
    <source>
        <strain evidence="6 7">ATCC 21782</strain>
    </source>
</reference>
<gene>
    <name evidence="6" type="ORF">DEJ50_25065</name>
</gene>
<sequence>MLPPVRGRVPAPAGRGGAAGAPRGGRRGGAGGGHRGGGHLRGGAGRVRRARRGAVRVPRIRGGPGRLGAGADPLPGGAGPLCGRAGYPAGVRRAGRRPGGPGGITRAEGAGIPGGTAAELGAAMTERAVLDIGEFYETFWRRRPVVWRGCGSEFLSPALDWDRIEALEARLAREEPAGAEVRRREDGQVLFVNQAQHVLPALDAACAVLAGRFGWRECTADLSVTRGGGAGIGCHFDHSDNFVVQQQGAKDWLVGLPEHTSPDRRRKRMLDVKGFVPSGRLPEEPFRVRLEPGDVLYLPVFAPHEGVEGTAGAEEGASAAGSVSVSFSCNAESALIRYLRPLLRRLSEERAWWEPLPPAGVGPQDPQRLEEALVRALRDVTADVAADVAADGRGRA</sequence>
<evidence type="ECO:0000313" key="7">
    <source>
        <dbReference type="Proteomes" id="UP000325211"/>
    </source>
</evidence>
<evidence type="ECO:0000313" key="6">
    <source>
        <dbReference type="EMBL" id="QES50616.1"/>
    </source>
</evidence>
<protein>
    <recommendedName>
        <fullName evidence="5">JmjC domain-containing protein</fullName>
    </recommendedName>
</protein>
<evidence type="ECO:0000259" key="5">
    <source>
        <dbReference type="PROSITE" id="PS51184"/>
    </source>
</evidence>
<dbReference type="PROSITE" id="PS51184">
    <property type="entry name" value="JMJC"/>
    <property type="match status" value="1"/>
</dbReference>
<evidence type="ECO:0000256" key="4">
    <source>
        <dbReference type="SAM" id="MobiDB-lite"/>
    </source>
</evidence>
<feature type="region of interest" description="Disordered" evidence="4">
    <location>
        <begin position="1"/>
        <end position="72"/>
    </location>
</feature>
<evidence type="ECO:0000256" key="1">
    <source>
        <dbReference type="ARBA" id="ARBA00001954"/>
    </source>
</evidence>
<organism evidence="6 7">
    <name type="scientific">Streptomyces venezuelae</name>
    <dbReference type="NCBI Taxonomy" id="54571"/>
    <lineage>
        <taxon>Bacteria</taxon>
        <taxon>Bacillati</taxon>
        <taxon>Actinomycetota</taxon>
        <taxon>Actinomycetes</taxon>
        <taxon>Kitasatosporales</taxon>
        <taxon>Streptomycetaceae</taxon>
        <taxon>Streptomyces</taxon>
    </lineage>
</organism>
<dbReference type="AlphaFoldDB" id="A0A5P2D6D6"/>
<feature type="domain" description="JmjC" evidence="5">
    <location>
        <begin position="188"/>
        <end position="346"/>
    </location>
</feature>
<comment type="cofactor">
    <cofactor evidence="1">
        <name>Fe(2+)</name>
        <dbReference type="ChEBI" id="CHEBI:29033"/>
    </cofactor>
</comment>
<evidence type="ECO:0000256" key="2">
    <source>
        <dbReference type="ARBA" id="ARBA00022723"/>
    </source>
</evidence>
<keyword evidence="2" id="KW-0479">Metal-binding</keyword>
<dbReference type="EMBL" id="CP029190">
    <property type="protein sequence ID" value="QES50616.1"/>
    <property type="molecule type" value="Genomic_DNA"/>
</dbReference>
<dbReference type="PANTHER" id="PTHR13096">
    <property type="entry name" value="MINA53 MYC INDUCED NUCLEAR ANTIGEN"/>
    <property type="match status" value="1"/>
</dbReference>
<evidence type="ECO:0000256" key="3">
    <source>
        <dbReference type="ARBA" id="ARBA00023004"/>
    </source>
</evidence>
<dbReference type="Proteomes" id="UP000325211">
    <property type="component" value="Chromosome"/>
</dbReference>
<dbReference type="Gene3D" id="2.60.120.650">
    <property type="entry name" value="Cupin"/>
    <property type="match status" value="1"/>
</dbReference>
<dbReference type="Pfam" id="PF08007">
    <property type="entry name" value="JmjC_2"/>
    <property type="match status" value="1"/>
</dbReference>
<dbReference type="SUPFAM" id="SSF51197">
    <property type="entry name" value="Clavaminate synthase-like"/>
    <property type="match status" value="1"/>
</dbReference>
<dbReference type="GO" id="GO:0046872">
    <property type="term" value="F:metal ion binding"/>
    <property type="evidence" value="ECO:0007669"/>
    <property type="project" value="UniProtKB-KW"/>
</dbReference>
<dbReference type="InterPro" id="IPR039994">
    <property type="entry name" value="NO66-like"/>
</dbReference>
<proteinExistence type="predicted"/>
<keyword evidence="3" id="KW-0408">Iron</keyword>
<dbReference type="InterPro" id="IPR003347">
    <property type="entry name" value="JmjC_dom"/>
</dbReference>
<feature type="compositionally biased region" description="Gly residues" evidence="4">
    <location>
        <begin position="14"/>
        <end position="45"/>
    </location>
</feature>